<dbReference type="InterPro" id="IPR027417">
    <property type="entry name" value="P-loop_NTPase"/>
</dbReference>
<accession>A0A5K7YNZ8</accession>
<dbReference type="NCBIfam" id="TIGR00231">
    <property type="entry name" value="small_GTP"/>
    <property type="match status" value="1"/>
</dbReference>
<evidence type="ECO:0000256" key="12">
    <source>
        <dbReference type="ARBA" id="ARBA00023136"/>
    </source>
</evidence>
<feature type="transmembrane region" description="Helical" evidence="16">
    <location>
        <begin position="431"/>
        <end position="450"/>
    </location>
</feature>
<feature type="binding site" evidence="15">
    <location>
        <position position="22"/>
    </location>
    <ligand>
        <name>Mg(2+)</name>
        <dbReference type="ChEBI" id="CHEBI:18420"/>
        <label>1</label>
    </ligand>
</feature>
<dbReference type="Proteomes" id="UP000427906">
    <property type="component" value="Chromosome"/>
</dbReference>
<evidence type="ECO:0000256" key="11">
    <source>
        <dbReference type="ARBA" id="ARBA00023134"/>
    </source>
</evidence>
<evidence type="ECO:0000256" key="14">
    <source>
        <dbReference type="PIRSR" id="PIRSR603373-1"/>
    </source>
</evidence>
<keyword evidence="2 16" id="KW-0813">Transport</keyword>
<evidence type="ECO:0000256" key="2">
    <source>
        <dbReference type="ARBA" id="ARBA00022448"/>
    </source>
</evidence>
<dbReference type="NCBIfam" id="TIGR00437">
    <property type="entry name" value="feoB"/>
    <property type="match status" value="1"/>
</dbReference>
<dbReference type="InterPro" id="IPR041069">
    <property type="entry name" value="FeoB_Cyto"/>
</dbReference>
<dbReference type="InterPro" id="IPR011640">
    <property type="entry name" value="Fe2_transport_prot_B_C"/>
</dbReference>
<dbReference type="InterPro" id="IPR006073">
    <property type="entry name" value="GTP-bd"/>
</dbReference>
<keyword evidence="8 16" id="KW-1133">Transmembrane helix</keyword>
<dbReference type="Pfam" id="PF07670">
    <property type="entry name" value="Gate"/>
    <property type="match status" value="2"/>
</dbReference>
<dbReference type="FunFam" id="3.40.50.300:FF:000426">
    <property type="entry name" value="Ferrous iron transport protein B"/>
    <property type="match status" value="1"/>
</dbReference>
<protein>
    <recommendedName>
        <fullName evidence="13 16">Ferrous iron transport protein B</fullName>
    </recommendedName>
</protein>
<dbReference type="InterPro" id="IPR003373">
    <property type="entry name" value="Fe2_transport_prot-B"/>
</dbReference>
<feature type="transmembrane region" description="Helical" evidence="16">
    <location>
        <begin position="675"/>
        <end position="696"/>
    </location>
</feature>
<keyword evidence="19" id="KW-1185">Reference proteome</keyword>
<keyword evidence="12 16" id="KW-0472">Membrane</keyword>
<evidence type="ECO:0000313" key="18">
    <source>
        <dbReference type="EMBL" id="BBO70020.1"/>
    </source>
</evidence>
<keyword evidence="10" id="KW-0406">Ion transport</keyword>
<evidence type="ECO:0000259" key="17">
    <source>
        <dbReference type="PROSITE" id="PS51711"/>
    </source>
</evidence>
<feature type="domain" description="FeoB-type G" evidence="17">
    <location>
        <begin position="3"/>
        <end position="165"/>
    </location>
</feature>
<keyword evidence="15" id="KW-0479">Metal-binding</keyword>
<comment type="subcellular location">
    <subcellularLocation>
        <location evidence="1 16">Cell inner membrane</location>
        <topology evidence="1 16">Multi-pass membrane protein</topology>
    </subcellularLocation>
</comment>
<comment type="similarity">
    <text evidence="16">Belongs to the TRAFAC class TrmE-Era-EngA-EngB-Septin-like GTPase superfamily. FeoB GTPase (TC 9.A.8) family.</text>
</comment>
<dbReference type="KEGG" id="dalk:DSCA_39500"/>
<keyword evidence="4 16" id="KW-0410">Iron transport</keyword>
<feature type="transmembrane region" description="Helical" evidence="16">
    <location>
        <begin position="308"/>
        <end position="329"/>
    </location>
</feature>
<feature type="binding site" evidence="14">
    <location>
        <begin position="116"/>
        <end position="119"/>
    </location>
    <ligand>
        <name>GTP</name>
        <dbReference type="ChEBI" id="CHEBI:37565"/>
        <label>4</label>
    </ligand>
</feature>
<feature type="transmembrane region" description="Helical" evidence="16">
    <location>
        <begin position="336"/>
        <end position="369"/>
    </location>
</feature>
<dbReference type="OrthoDB" id="9809127at2"/>
<feature type="binding site" evidence="15">
    <location>
        <position position="24"/>
    </location>
    <ligand>
        <name>Mg(2+)</name>
        <dbReference type="ChEBI" id="CHEBI:18420"/>
        <label>2</label>
    </ligand>
</feature>
<dbReference type="GO" id="GO:0046872">
    <property type="term" value="F:metal ion binding"/>
    <property type="evidence" value="ECO:0007669"/>
    <property type="project" value="UniProtKB-KW"/>
</dbReference>
<dbReference type="AlphaFoldDB" id="A0A5K7YNZ8"/>
<evidence type="ECO:0000256" key="10">
    <source>
        <dbReference type="ARBA" id="ARBA00023065"/>
    </source>
</evidence>
<feature type="binding site" evidence="14">
    <location>
        <begin position="35"/>
        <end position="39"/>
    </location>
    <ligand>
        <name>GTP</name>
        <dbReference type="ChEBI" id="CHEBI:37565"/>
        <label>2</label>
    </ligand>
</feature>
<dbReference type="PROSITE" id="PS51711">
    <property type="entry name" value="G_FEOB"/>
    <property type="match status" value="1"/>
</dbReference>
<keyword evidence="7 14" id="KW-0547">Nucleotide-binding</keyword>
<dbReference type="Gene3D" id="1.10.287.1770">
    <property type="match status" value="1"/>
</dbReference>
<dbReference type="Pfam" id="PF17910">
    <property type="entry name" value="FeoB_Cyto"/>
    <property type="match status" value="1"/>
</dbReference>
<dbReference type="GO" id="GO:0005525">
    <property type="term" value="F:GTP binding"/>
    <property type="evidence" value="ECO:0007669"/>
    <property type="project" value="UniProtKB-KW"/>
</dbReference>
<dbReference type="GO" id="GO:0015093">
    <property type="term" value="F:ferrous iron transmembrane transporter activity"/>
    <property type="evidence" value="ECO:0007669"/>
    <property type="project" value="UniProtKB-UniRule"/>
</dbReference>
<reference evidence="18 19" key="1">
    <citation type="submission" date="2019-11" db="EMBL/GenBank/DDBJ databases">
        <title>Comparative genomics of hydrocarbon-degrading Desulfosarcina strains.</title>
        <authorList>
            <person name="Watanabe M."/>
            <person name="Kojima H."/>
            <person name="Fukui M."/>
        </authorList>
    </citation>
    <scope>NUCLEOTIDE SEQUENCE [LARGE SCALE GENOMIC DNA]</scope>
    <source>
        <strain evidence="18 19">PL12</strain>
    </source>
</reference>
<sequence>MSDFTIGVVGNPNCGKTTLFNALTGARQRVGNWPGVTVDRKTGSYRHKAHRVEVVDTPGIYSLSAASLDEEVARDYILSGEADLIVNIVDASNIERNLYLTTQLLEMRPPLLIALNMMDIAKERGVEIDVDSLAKQLGCPVVPLVVSKNQGVAHLKNVINEAAAEKKRSTAGISYPVGIQEAAAELRPLVQEVAKTKQYDAGWMALKLLENDEQVGTMVSREALAQTERLQQAIEDKLEDDAEILIATARYGFINWLTKDTIRKTRQVADSITDKLDKVFLSRIYGIPIFLLAMYLMFMFTINLGGAFIDFFDIFTGAIVVDGFGALLANLNAPEWLVTVLAGGIGGGIQTMATFIPPIGFMFLFLSFLEDSGYMARAAFVMDRFMRVIGLPGKAFIPMLVGFGCNVPAIMATRTLESERDRTLTIMMNPFMSCGARLPVYALFAAAFFPTGGQNLVFLLYLIGIGFAVITGLVLKNTMLKGEITPFVMELPPYHLPTLKAVLLRSYERLTTFLFKAGKVLIPVIVVLSFLNSLGTDGTFGNEDSENSALASISKSITPALKPFGVTDENWPATVGVFTGIFAKEAVVGTLDALYGTMDAAASGEEQEGVSFWGAIGESFASIPANLSDLGGTLLDPLGLSVGDVRDPAAAAKGQDVSEGTFSSMVTLFGSKVAAFAYLLFILLYFPCSAAIAAVYRETNLKWTAFAGFWTTFMAYFAAVVFYQVATFGSHPASSTMWVLVMAVAFAAVVGILKMIGRRDQAELALVAGAKA</sequence>
<name>A0A5K7YNZ8_9BACT</name>
<dbReference type="InterPro" id="IPR011642">
    <property type="entry name" value="Gate_dom"/>
</dbReference>
<evidence type="ECO:0000256" key="5">
    <source>
        <dbReference type="ARBA" id="ARBA00022519"/>
    </source>
</evidence>
<dbReference type="NCBIfam" id="NF007105">
    <property type="entry name" value="PRK09554.1"/>
    <property type="match status" value="1"/>
</dbReference>
<evidence type="ECO:0000256" key="8">
    <source>
        <dbReference type="ARBA" id="ARBA00022989"/>
    </source>
</evidence>
<dbReference type="InterPro" id="IPR050860">
    <property type="entry name" value="FeoB_GTPase"/>
</dbReference>
<evidence type="ECO:0000256" key="1">
    <source>
        <dbReference type="ARBA" id="ARBA00004429"/>
    </source>
</evidence>
<evidence type="ECO:0000256" key="13">
    <source>
        <dbReference type="NCBIfam" id="TIGR00437"/>
    </source>
</evidence>
<dbReference type="SUPFAM" id="SSF52540">
    <property type="entry name" value="P-loop containing nucleoside triphosphate hydrolases"/>
    <property type="match status" value="1"/>
</dbReference>
<feature type="binding site" evidence="14">
    <location>
        <begin position="10"/>
        <end position="17"/>
    </location>
    <ligand>
        <name>GTP</name>
        <dbReference type="ChEBI" id="CHEBI:37565"/>
        <label>1</label>
    </ligand>
</feature>
<feature type="binding site" evidence="15">
    <location>
        <position position="25"/>
    </location>
    <ligand>
        <name>Mg(2+)</name>
        <dbReference type="ChEBI" id="CHEBI:18420"/>
        <label>2</label>
    </ligand>
</feature>
<dbReference type="Pfam" id="PF02421">
    <property type="entry name" value="FeoB_N"/>
    <property type="match status" value="1"/>
</dbReference>
<dbReference type="GO" id="GO:0005886">
    <property type="term" value="C:plasma membrane"/>
    <property type="evidence" value="ECO:0007669"/>
    <property type="project" value="UniProtKB-SubCell"/>
</dbReference>
<feature type="transmembrane region" description="Helical" evidence="16">
    <location>
        <begin position="703"/>
        <end position="725"/>
    </location>
</feature>
<organism evidence="18 19">
    <name type="scientific">Desulfosarcina alkanivorans</name>
    <dbReference type="NCBI Taxonomy" id="571177"/>
    <lineage>
        <taxon>Bacteria</taxon>
        <taxon>Pseudomonadati</taxon>
        <taxon>Thermodesulfobacteriota</taxon>
        <taxon>Desulfobacteria</taxon>
        <taxon>Desulfobacterales</taxon>
        <taxon>Desulfosarcinaceae</taxon>
        <taxon>Desulfosarcina</taxon>
    </lineage>
</organism>
<dbReference type="InterPro" id="IPR005225">
    <property type="entry name" value="Small_GTP-bd"/>
</dbReference>
<dbReference type="PRINTS" id="PR00326">
    <property type="entry name" value="GTP1OBG"/>
</dbReference>
<feature type="binding site" evidence="15">
    <location>
        <position position="21"/>
    </location>
    <ligand>
        <name>Mg(2+)</name>
        <dbReference type="ChEBI" id="CHEBI:18420"/>
        <label>2</label>
    </ligand>
</feature>
<evidence type="ECO:0000256" key="7">
    <source>
        <dbReference type="ARBA" id="ARBA00022741"/>
    </source>
</evidence>
<evidence type="ECO:0000256" key="16">
    <source>
        <dbReference type="RuleBase" id="RU362098"/>
    </source>
</evidence>
<evidence type="ECO:0000256" key="3">
    <source>
        <dbReference type="ARBA" id="ARBA00022475"/>
    </source>
</evidence>
<evidence type="ECO:0000256" key="9">
    <source>
        <dbReference type="ARBA" id="ARBA00023004"/>
    </source>
</evidence>
<evidence type="ECO:0000313" key="19">
    <source>
        <dbReference type="Proteomes" id="UP000427906"/>
    </source>
</evidence>
<feature type="transmembrane region" description="Helical" evidence="16">
    <location>
        <begin position="456"/>
        <end position="475"/>
    </location>
</feature>
<dbReference type="EMBL" id="AP021874">
    <property type="protein sequence ID" value="BBO70020.1"/>
    <property type="molecule type" value="Genomic_DNA"/>
</dbReference>
<dbReference type="InterPro" id="IPR030389">
    <property type="entry name" value="G_FEOB_dom"/>
</dbReference>
<dbReference type="CDD" id="cd01879">
    <property type="entry name" value="FeoB"/>
    <property type="match status" value="1"/>
</dbReference>
<evidence type="ECO:0000256" key="15">
    <source>
        <dbReference type="PIRSR" id="PIRSR603373-2"/>
    </source>
</evidence>
<evidence type="ECO:0000256" key="6">
    <source>
        <dbReference type="ARBA" id="ARBA00022692"/>
    </source>
</evidence>
<proteinExistence type="inferred from homology"/>
<dbReference type="PANTHER" id="PTHR43185">
    <property type="entry name" value="FERROUS IRON TRANSPORT PROTEIN B"/>
    <property type="match status" value="1"/>
</dbReference>
<keyword evidence="15" id="KW-0460">Magnesium</keyword>
<feature type="transmembrane region" description="Helical" evidence="16">
    <location>
        <begin position="284"/>
        <end position="302"/>
    </location>
</feature>
<dbReference type="PANTHER" id="PTHR43185:SF1">
    <property type="entry name" value="FE(2+) TRANSPORTER FEOB"/>
    <property type="match status" value="1"/>
</dbReference>
<keyword evidence="5" id="KW-0997">Cell inner membrane</keyword>
<keyword evidence="11 14" id="KW-0342">GTP-binding</keyword>
<keyword evidence="9 16" id="KW-0408">Iron</keyword>
<feature type="transmembrane region" description="Helical" evidence="16">
    <location>
        <begin position="737"/>
        <end position="756"/>
    </location>
</feature>
<feature type="transmembrane region" description="Helical" evidence="16">
    <location>
        <begin position="389"/>
        <end position="410"/>
    </location>
</feature>
<dbReference type="Gene3D" id="3.40.50.300">
    <property type="entry name" value="P-loop containing nucleotide triphosphate hydrolases"/>
    <property type="match status" value="1"/>
</dbReference>
<dbReference type="Pfam" id="PF07664">
    <property type="entry name" value="FeoB_C"/>
    <property type="match status" value="1"/>
</dbReference>
<keyword evidence="3" id="KW-1003">Cell membrane</keyword>
<comment type="function">
    <text evidence="16">Probable transporter of a GTP-driven Fe(2+) uptake system.</text>
</comment>
<gene>
    <name evidence="18" type="ORF">DSCA_39500</name>
</gene>
<evidence type="ECO:0000256" key="4">
    <source>
        <dbReference type="ARBA" id="ARBA00022496"/>
    </source>
</evidence>
<keyword evidence="6 16" id="KW-0812">Transmembrane</keyword>
<feature type="binding site" evidence="14">
    <location>
        <begin position="56"/>
        <end position="59"/>
    </location>
    <ligand>
        <name>GTP</name>
        <dbReference type="ChEBI" id="CHEBI:37565"/>
        <label>3</label>
    </ligand>
</feature>
<dbReference type="RefSeq" id="WP_155318003.1">
    <property type="nucleotide sequence ID" value="NZ_AP021874.1"/>
</dbReference>